<dbReference type="Gene3D" id="1.20.1560.10">
    <property type="entry name" value="ABC transporter type 1, transmembrane domain"/>
    <property type="match status" value="1"/>
</dbReference>
<dbReference type="PANTHER" id="PTHR43394:SF1">
    <property type="entry name" value="ATP-BINDING CASSETTE SUB-FAMILY B MEMBER 10, MITOCHONDRIAL"/>
    <property type="match status" value="1"/>
</dbReference>
<evidence type="ECO:0000256" key="6">
    <source>
        <dbReference type="ARBA" id="ARBA00023136"/>
    </source>
</evidence>
<dbReference type="InterPro" id="IPR003439">
    <property type="entry name" value="ABC_transporter-like_ATP-bd"/>
</dbReference>
<dbReference type="InterPro" id="IPR039421">
    <property type="entry name" value="Type_1_exporter"/>
</dbReference>
<dbReference type="GO" id="GO:0005524">
    <property type="term" value="F:ATP binding"/>
    <property type="evidence" value="ECO:0007669"/>
    <property type="project" value="UniProtKB-KW"/>
</dbReference>
<accession>A0ABT1Q0V8</accession>
<comment type="caution">
    <text evidence="10">The sequence shown here is derived from an EMBL/GenBank/DDBJ whole genome shotgun (WGS) entry which is preliminary data.</text>
</comment>
<dbReference type="Pfam" id="PF00005">
    <property type="entry name" value="ABC_tran"/>
    <property type="match status" value="1"/>
</dbReference>
<proteinExistence type="predicted"/>
<feature type="transmembrane region" description="Helical" evidence="7">
    <location>
        <begin position="61"/>
        <end position="83"/>
    </location>
</feature>
<feature type="domain" description="ABC transmembrane type-1" evidence="9">
    <location>
        <begin position="29"/>
        <end position="308"/>
    </location>
</feature>
<dbReference type="PROSITE" id="PS50929">
    <property type="entry name" value="ABC_TM1F"/>
    <property type="match status" value="1"/>
</dbReference>
<dbReference type="SUPFAM" id="SSF90123">
    <property type="entry name" value="ABC transporter transmembrane region"/>
    <property type="match status" value="1"/>
</dbReference>
<evidence type="ECO:0000259" key="8">
    <source>
        <dbReference type="PROSITE" id="PS50893"/>
    </source>
</evidence>
<dbReference type="Proteomes" id="UP001057702">
    <property type="component" value="Unassembled WGS sequence"/>
</dbReference>
<dbReference type="PROSITE" id="PS50893">
    <property type="entry name" value="ABC_TRANSPORTER_2"/>
    <property type="match status" value="1"/>
</dbReference>
<sequence length="593" mass="64186">MTALPVASRKAVRSYARKVVLKHPKQLSLALGLQALTAGCGLVAPWLLGRLVEQVQSGINRVTVMVLLIIVFLLLQAGTLSLANYHTARLTEKVVAELREDFVRDVLRLPLATIESAGVGDLITRSTRDVQALTQAARTNVPSTLVTLTTMVVMLGALLLVGWLMIFPCLLAVPILWPIARWYLSRARDGYLRERASYAKATESLAETINGSRTVESLRLNSWRAQRLREDIGVAYQAERYTLSLRSVFLPVTDTAIAIPTVATIVLGGYFYDHSWVSLAGITAATLYTQQLAGLIDLLLYNQDKLQLAGASVARLLGVSQERTDELRVSAASAEPRRAPAVPSRDIEVKEVCYGYSAGHDVLHDVSFTVREGERIAIVGPSGAGKTTLGRLLAGIDPPRKGSVSRGGVALTDIPRSELRSEIALVTQEYHFFNGSVRDNLLLAKPSASDDELRECLEAVAAWTWVSELGLDTRLGTGTREISPAEAQQVSLARLLLSDPHTLVLDEATSVLNPKVARDLERSLAALLSGRTVISIAHRLHTAHDADRVIVMEKGRIVETGSHQELLAAAGSYAALWTSWQGTGALPSTPGVA</sequence>
<evidence type="ECO:0000256" key="5">
    <source>
        <dbReference type="ARBA" id="ARBA00022989"/>
    </source>
</evidence>
<keyword evidence="11" id="KW-1185">Reference proteome</keyword>
<evidence type="ECO:0000256" key="7">
    <source>
        <dbReference type="SAM" id="Phobius"/>
    </source>
</evidence>
<dbReference type="SUPFAM" id="SSF52540">
    <property type="entry name" value="P-loop containing nucleoside triphosphate hydrolases"/>
    <property type="match status" value="1"/>
</dbReference>
<dbReference type="PANTHER" id="PTHR43394">
    <property type="entry name" value="ATP-DEPENDENT PERMEASE MDL1, MITOCHONDRIAL"/>
    <property type="match status" value="1"/>
</dbReference>
<keyword evidence="6 7" id="KW-0472">Membrane</keyword>
<reference evidence="10" key="1">
    <citation type="submission" date="2022-06" db="EMBL/GenBank/DDBJ databases">
        <title>Draft genome sequence of Streptomyces sp. RB6PN25 isolated from peat swamp forest in Thailand.</title>
        <authorList>
            <person name="Duangmal K."/>
            <person name="Klaysubun C."/>
        </authorList>
    </citation>
    <scope>NUCLEOTIDE SEQUENCE</scope>
    <source>
        <strain evidence="10">RB6PN25</strain>
    </source>
</reference>
<gene>
    <name evidence="10" type="ORF">NGB36_23685</name>
</gene>
<dbReference type="InterPro" id="IPR036640">
    <property type="entry name" value="ABC1_TM_sf"/>
</dbReference>
<name>A0ABT1Q0V8_9ACTN</name>
<evidence type="ECO:0000256" key="4">
    <source>
        <dbReference type="ARBA" id="ARBA00022840"/>
    </source>
</evidence>
<dbReference type="Gene3D" id="3.40.50.300">
    <property type="entry name" value="P-loop containing nucleotide triphosphate hydrolases"/>
    <property type="match status" value="1"/>
</dbReference>
<dbReference type="RefSeq" id="WP_255922473.1">
    <property type="nucleotide sequence ID" value="NZ_JANFNG010000022.1"/>
</dbReference>
<keyword evidence="3" id="KW-0547">Nucleotide-binding</keyword>
<organism evidence="10 11">
    <name type="scientific">Streptomyces humicola</name>
    <dbReference type="NCBI Taxonomy" id="2953240"/>
    <lineage>
        <taxon>Bacteria</taxon>
        <taxon>Bacillati</taxon>
        <taxon>Actinomycetota</taxon>
        <taxon>Actinomycetes</taxon>
        <taxon>Kitasatosporales</taxon>
        <taxon>Streptomycetaceae</taxon>
        <taxon>Streptomyces</taxon>
    </lineage>
</organism>
<protein>
    <submittedName>
        <fullName evidence="10">ABC transporter ATP-binding protein/permease</fullName>
    </submittedName>
</protein>
<keyword evidence="4 10" id="KW-0067">ATP-binding</keyword>
<dbReference type="Pfam" id="PF00664">
    <property type="entry name" value="ABC_membrane"/>
    <property type="match status" value="1"/>
</dbReference>
<evidence type="ECO:0000256" key="2">
    <source>
        <dbReference type="ARBA" id="ARBA00022692"/>
    </source>
</evidence>
<keyword evidence="2 7" id="KW-0812">Transmembrane</keyword>
<feature type="transmembrane region" description="Helical" evidence="7">
    <location>
        <begin position="27"/>
        <end position="49"/>
    </location>
</feature>
<dbReference type="CDD" id="cd07346">
    <property type="entry name" value="ABC_6TM_exporters"/>
    <property type="match status" value="1"/>
</dbReference>
<dbReference type="InterPro" id="IPR027417">
    <property type="entry name" value="P-loop_NTPase"/>
</dbReference>
<comment type="subcellular location">
    <subcellularLocation>
        <location evidence="1">Cell membrane</location>
        <topology evidence="1">Multi-pass membrane protein</topology>
    </subcellularLocation>
</comment>
<evidence type="ECO:0000259" key="9">
    <source>
        <dbReference type="PROSITE" id="PS50929"/>
    </source>
</evidence>
<feature type="domain" description="ABC transporter" evidence="8">
    <location>
        <begin position="347"/>
        <end position="579"/>
    </location>
</feature>
<evidence type="ECO:0000313" key="11">
    <source>
        <dbReference type="Proteomes" id="UP001057702"/>
    </source>
</evidence>
<evidence type="ECO:0000256" key="1">
    <source>
        <dbReference type="ARBA" id="ARBA00004651"/>
    </source>
</evidence>
<feature type="transmembrane region" description="Helical" evidence="7">
    <location>
        <begin position="151"/>
        <end position="177"/>
    </location>
</feature>
<dbReference type="SMART" id="SM00382">
    <property type="entry name" value="AAA"/>
    <property type="match status" value="1"/>
</dbReference>
<dbReference type="InterPro" id="IPR003593">
    <property type="entry name" value="AAA+_ATPase"/>
</dbReference>
<evidence type="ECO:0000313" key="10">
    <source>
        <dbReference type="EMBL" id="MCQ4083514.1"/>
    </source>
</evidence>
<dbReference type="InterPro" id="IPR011527">
    <property type="entry name" value="ABC1_TM_dom"/>
</dbReference>
<dbReference type="EMBL" id="JANFNG010000022">
    <property type="protein sequence ID" value="MCQ4083514.1"/>
    <property type="molecule type" value="Genomic_DNA"/>
</dbReference>
<evidence type="ECO:0000256" key="3">
    <source>
        <dbReference type="ARBA" id="ARBA00022741"/>
    </source>
</evidence>
<keyword evidence="5 7" id="KW-1133">Transmembrane helix</keyword>